<reference evidence="5 6" key="1">
    <citation type="submission" date="2018-06" db="EMBL/GenBank/DDBJ databases">
        <title>Comparative genomics of Bradyrhizobium nodulating Arachidis hypogaea.</title>
        <authorList>
            <person name="Li Y."/>
        </authorList>
    </citation>
    <scope>NUCLEOTIDE SEQUENCE [LARGE SCALE GENOMIC DNA]</scope>
    <source>
        <strain evidence="5 6">CCBAU 051107</strain>
    </source>
</reference>
<gene>
    <name evidence="5" type="ORF">WN72_19940</name>
</gene>
<dbReference type="KEGG" id="barh:WN72_19940"/>
<dbReference type="Gene3D" id="3.90.76.10">
    <property type="entry name" value="Dipeptide-binding Protein, Domain 1"/>
    <property type="match status" value="1"/>
</dbReference>
<comment type="similarity">
    <text evidence="2">Belongs to the bacterial solute-binding protein 5 family.</text>
</comment>
<dbReference type="AlphaFoldDB" id="A0AAE7NMW0"/>
<evidence type="ECO:0000256" key="3">
    <source>
        <dbReference type="ARBA" id="ARBA00022729"/>
    </source>
</evidence>
<dbReference type="Pfam" id="PF00496">
    <property type="entry name" value="SBP_bac_5"/>
    <property type="match status" value="1"/>
</dbReference>
<dbReference type="GO" id="GO:0015833">
    <property type="term" value="P:peptide transport"/>
    <property type="evidence" value="ECO:0007669"/>
    <property type="project" value="TreeGrafter"/>
</dbReference>
<dbReference type="InterPro" id="IPR000914">
    <property type="entry name" value="SBP_5_dom"/>
</dbReference>
<sequence>MKLHMKMASSLLAAVVSTLLICAPVTGTELKIVMESRLGNLDPILSASHQTRDHGYLIYDTLFALDAQQKIHPQMVDSYKVSEDGKVYTFTLRDGLRWHNGAPVTAADVVASIKRWGKRDRMGIALMSITSDVSAADAKAFSLTLSTPSGVILDAFAKPSGVPLFIMPAKVAETPVTEAITDYTGSGPFIFKADEYQPGVKAVYVKNESYVPRKEEPSWFAGRKLAKVDRITRIEMADPLTSLNALNSGEVDYVQNINSDLMPLVNASKVTTARLDQLGYQISYRFNHLQAPFNNKLVRQAALWAIGQQEVMQAQFGAPENYKLCGAVFGCGLPYESDVLAKMVMKPNVEKAKALLKQAGYDGKPVTILHISDIPSLSSVAPVMAQQLRAAGFVVDLQAMDFMTMLSRRANQGPTTEGGWSIFITSWHNTEIQEPLRNFMIVSEGKGGYAGWADVPAIPQLTKAFLTAGSEAERKEITTKIQSIVYDEGVFAPLGSFARISGYSKDVKGVLPAPANIFWNVSKGVP</sequence>
<proteinExistence type="inferred from homology"/>
<dbReference type="InterPro" id="IPR030678">
    <property type="entry name" value="Peptide/Ni-bd"/>
</dbReference>
<feature type="domain" description="Solute-binding protein family 5" evidence="4">
    <location>
        <begin position="70"/>
        <end position="430"/>
    </location>
</feature>
<dbReference type="Proteomes" id="UP000594015">
    <property type="component" value="Chromosome"/>
</dbReference>
<dbReference type="Gene3D" id="3.10.105.10">
    <property type="entry name" value="Dipeptide-binding Protein, Domain 3"/>
    <property type="match status" value="1"/>
</dbReference>
<dbReference type="PANTHER" id="PTHR30290">
    <property type="entry name" value="PERIPLASMIC BINDING COMPONENT OF ABC TRANSPORTER"/>
    <property type="match status" value="1"/>
</dbReference>
<evidence type="ECO:0000313" key="5">
    <source>
        <dbReference type="EMBL" id="QOZ68322.1"/>
    </source>
</evidence>
<name>A0AAE7NMW0_9BRAD</name>
<dbReference type="SUPFAM" id="SSF53850">
    <property type="entry name" value="Periplasmic binding protein-like II"/>
    <property type="match status" value="1"/>
</dbReference>
<evidence type="ECO:0000259" key="4">
    <source>
        <dbReference type="Pfam" id="PF00496"/>
    </source>
</evidence>
<protein>
    <submittedName>
        <fullName evidence="5">ABC transporter substrate-binding protein</fullName>
    </submittedName>
</protein>
<comment type="subcellular location">
    <subcellularLocation>
        <location evidence="1">Periplasm</location>
    </subcellularLocation>
</comment>
<dbReference type="GO" id="GO:0030288">
    <property type="term" value="C:outer membrane-bounded periplasmic space"/>
    <property type="evidence" value="ECO:0007669"/>
    <property type="project" value="UniProtKB-ARBA"/>
</dbReference>
<evidence type="ECO:0000313" key="6">
    <source>
        <dbReference type="Proteomes" id="UP000594015"/>
    </source>
</evidence>
<dbReference type="GO" id="GO:0043190">
    <property type="term" value="C:ATP-binding cassette (ABC) transporter complex"/>
    <property type="evidence" value="ECO:0007669"/>
    <property type="project" value="InterPro"/>
</dbReference>
<dbReference type="InterPro" id="IPR039424">
    <property type="entry name" value="SBP_5"/>
</dbReference>
<dbReference type="EMBL" id="CP030050">
    <property type="protein sequence ID" value="QOZ68322.1"/>
    <property type="molecule type" value="Genomic_DNA"/>
</dbReference>
<accession>A0AAE7NMW0</accession>
<dbReference type="CDD" id="cd08502">
    <property type="entry name" value="PBP2_NikA_DppA_OppA_like_16"/>
    <property type="match status" value="1"/>
</dbReference>
<dbReference type="PIRSF" id="PIRSF002741">
    <property type="entry name" value="MppA"/>
    <property type="match status" value="1"/>
</dbReference>
<evidence type="ECO:0000256" key="1">
    <source>
        <dbReference type="ARBA" id="ARBA00004418"/>
    </source>
</evidence>
<dbReference type="GO" id="GO:1904680">
    <property type="term" value="F:peptide transmembrane transporter activity"/>
    <property type="evidence" value="ECO:0007669"/>
    <property type="project" value="TreeGrafter"/>
</dbReference>
<evidence type="ECO:0000256" key="2">
    <source>
        <dbReference type="ARBA" id="ARBA00005695"/>
    </source>
</evidence>
<keyword evidence="3" id="KW-0732">Signal</keyword>
<dbReference type="PANTHER" id="PTHR30290:SF38">
    <property type="entry name" value="D,D-DIPEPTIDE-BINDING PERIPLASMIC PROTEIN DDPA-RELATED"/>
    <property type="match status" value="1"/>
</dbReference>
<dbReference type="Gene3D" id="3.40.190.10">
    <property type="entry name" value="Periplasmic binding protein-like II"/>
    <property type="match status" value="1"/>
</dbReference>
<dbReference type="RefSeq" id="WP_092216382.1">
    <property type="nucleotide sequence ID" value="NZ_CP030050.1"/>
</dbReference>
<organism evidence="5 6">
    <name type="scientific">Bradyrhizobium arachidis</name>
    <dbReference type="NCBI Taxonomy" id="858423"/>
    <lineage>
        <taxon>Bacteria</taxon>
        <taxon>Pseudomonadati</taxon>
        <taxon>Pseudomonadota</taxon>
        <taxon>Alphaproteobacteria</taxon>
        <taxon>Hyphomicrobiales</taxon>
        <taxon>Nitrobacteraceae</taxon>
        <taxon>Bradyrhizobium</taxon>
    </lineage>
</organism>